<dbReference type="EMBL" id="CZDF01000174">
    <property type="protein sequence ID" value="CUR35472.1"/>
    <property type="molecule type" value="Genomic_DNA"/>
</dbReference>
<accession>A0A1J1LS88</accession>
<protein>
    <submittedName>
        <fullName evidence="3">Chase2 sensor protein</fullName>
    </submittedName>
</protein>
<feature type="transmembrane region" description="Helical" evidence="1">
    <location>
        <begin position="719"/>
        <end position="741"/>
    </location>
</feature>
<dbReference type="RefSeq" id="WP_072722435.1">
    <property type="nucleotide sequence ID" value="NZ_LN889815.1"/>
</dbReference>
<dbReference type="InterPro" id="IPR024983">
    <property type="entry name" value="CHAT_dom"/>
</dbReference>
<evidence type="ECO:0000259" key="2">
    <source>
        <dbReference type="SMART" id="SM01080"/>
    </source>
</evidence>
<dbReference type="Pfam" id="PF12770">
    <property type="entry name" value="CHAT"/>
    <property type="match status" value="1"/>
</dbReference>
<evidence type="ECO:0000313" key="3">
    <source>
        <dbReference type="EMBL" id="CUR35472.1"/>
    </source>
</evidence>
<dbReference type="AlphaFoldDB" id="A0A1J1LS88"/>
<name>A0A1J1LS88_9CYAN</name>
<organism evidence="3 4">
    <name type="scientific">Planktothrix tepida PCC 9214</name>
    <dbReference type="NCBI Taxonomy" id="671072"/>
    <lineage>
        <taxon>Bacteria</taxon>
        <taxon>Bacillati</taxon>
        <taxon>Cyanobacteriota</taxon>
        <taxon>Cyanophyceae</taxon>
        <taxon>Oscillatoriophycideae</taxon>
        <taxon>Oscillatoriales</taxon>
        <taxon>Microcoleaceae</taxon>
        <taxon>Planktothrix</taxon>
    </lineage>
</organism>
<reference evidence="4" key="1">
    <citation type="submission" date="2015-10" db="EMBL/GenBank/DDBJ databases">
        <authorList>
            <person name="Regsiter A."/>
            <person name="william w."/>
        </authorList>
    </citation>
    <scope>NUCLEOTIDE SEQUENCE [LARGE SCALE GENOMIC DNA]</scope>
</reference>
<feature type="transmembrane region" description="Helical" evidence="1">
    <location>
        <begin position="747"/>
        <end position="765"/>
    </location>
</feature>
<feature type="transmembrane region" description="Helical" evidence="1">
    <location>
        <begin position="694"/>
        <end position="712"/>
    </location>
</feature>
<keyword evidence="1" id="KW-0812">Transmembrane</keyword>
<keyword evidence="1" id="KW-1133">Transmembrane helix</keyword>
<dbReference type="Proteomes" id="UP000184315">
    <property type="component" value="Unassembled WGS sequence"/>
</dbReference>
<keyword evidence="4" id="KW-1185">Reference proteome</keyword>
<feature type="domain" description="CHASE2" evidence="2">
    <location>
        <begin position="397"/>
        <end position="710"/>
    </location>
</feature>
<proteinExistence type="predicted"/>
<dbReference type="Pfam" id="PF05226">
    <property type="entry name" value="CHASE2"/>
    <property type="match status" value="1"/>
</dbReference>
<evidence type="ECO:0000256" key="1">
    <source>
        <dbReference type="SAM" id="Phobius"/>
    </source>
</evidence>
<sequence>MAKIITLKLNSGNLQSGFSVNLEIAQEGKASHHQDPGKLPPAIDLLNAYNYWHSIYINLGKSPRLDAPEEQVKNSSSPENCQEAAKLVIDALNIWLNSKTFRSLRDALLIEFNSTQQPIRIIIQTDDITTQRLPWHLWELCEKSPQVEIAFSRPNYQQILPPFKRNKIVKILAIIGDKTGINPEADLEIWNQSGAELHYLIEPKREEITDQLWQDGWDILFFAGHSYTQKETGIIKINPNDSLKINDLKYGLRQAISKGLQLAIFNSCNGLGLARDLADLNISQSIFMREPVPDQVAQKFLEYFLNHYTQGESLYLSVRKGREQLQGLETQFPCATWLPVIYQNPAIIPPTWEELRQGRRKLDIVLPAHVLRYLHPVTVATLGVFLCIVGMRYFGFLEQFELKAYDHFMQIRPNEGKDERLLVVTVDEDDIDYQDQQGMQRKGSLSDAALSQIIEKLEPYQPRVIGSDIYHNFPVDSNYPKLAEFLQTSSKFIAICKDSDRNSNSSGIKPPSEVPLDRLGFSNTLKDQDGILRRHFWYMTPPIDTPCPTEYSLSLQLALSYLTQEGINPEVTPQGDLKLGQAILRRLDSDLGGYHQLDTNGYQMLLNYRSGEIAKIISLKELLTKPIDPNLVRDKVILIGNIAPSYKDYHETPYTRNSTLQEKMPGVFIQAQKVSQIISAVKEGRPLLTVVPRWVEIVWILGWSFIGGVLAWRVRSSVIFYFTEAGIFVILYGVCFIAFLGGYWIPLVPSALAFLATSVSVRSISIK</sequence>
<keyword evidence="1" id="KW-0472">Membrane</keyword>
<gene>
    <name evidence="3" type="ORF">PL9214670098</name>
</gene>
<evidence type="ECO:0000313" key="4">
    <source>
        <dbReference type="Proteomes" id="UP000184315"/>
    </source>
</evidence>
<dbReference type="InterPro" id="IPR007890">
    <property type="entry name" value="CHASE2"/>
</dbReference>
<dbReference type="STRING" id="671072.PL9214670098"/>
<dbReference type="SMART" id="SM01080">
    <property type="entry name" value="CHASE2"/>
    <property type="match status" value="1"/>
</dbReference>
<dbReference type="OrthoDB" id="444941at2"/>